<feature type="non-terminal residue" evidence="1">
    <location>
        <position position="155"/>
    </location>
</feature>
<name>A0A0G1PX66_9BACT</name>
<reference evidence="1 2" key="1">
    <citation type="journal article" date="2015" name="Nature">
        <title>rRNA introns, odd ribosomes, and small enigmatic genomes across a large radiation of phyla.</title>
        <authorList>
            <person name="Brown C.T."/>
            <person name="Hug L.A."/>
            <person name="Thomas B.C."/>
            <person name="Sharon I."/>
            <person name="Castelle C.J."/>
            <person name="Singh A."/>
            <person name="Wilkins M.J."/>
            <person name="Williams K.H."/>
            <person name="Banfield J.F."/>
        </authorList>
    </citation>
    <scope>NUCLEOTIDE SEQUENCE [LARGE SCALE GENOMIC DNA]</scope>
</reference>
<dbReference type="Proteomes" id="UP000034329">
    <property type="component" value="Unassembled WGS sequence"/>
</dbReference>
<evidence type="ECO:0000313" key="2">
    <source>
        <dbReference type="Proteomes" id="UP000034329"/>
    </source>
</evidence>
<accession>A0A0G1PX66</accession>
<dbReference type="AlphaFoldDB" id="A0A0G1PX66"/>
<comment type="caution">
    <text evidence="1">The sequence shown here is derived from an EMBL/GenBank/DDBJ whole genome shotgun (WGS) entry which is preliminary data.</text>
</comment>
<gene>
    <name evidence="1" type="ORF">UX13_C0022G0019</name>
</gene>
<dbReference type="EMBL" id="LCLA01000022">
    <property type="protein sequence ID" value="KKU10048.1"/>
    <property type="molecule type" value="Genomic_DNA"/>
</dbReference>
<sequence>MTDQKKIRQKITKQNVLESLKDLGTGAVGQTGDLLKSTSEDFFRELMGVQRMQVKRSGEIGAGESLQMGEVLSGREEENKKLRMQIGLERQLSADEKRVSQSKTNELKVQLQALISEVQKVAASTGNLAKQTEIAAIQKRMRDDRPAYFKDEKAQ</sequence>
<organism evidence="1 2">
    <name type="scientific">Candidatus Woesebacteria bacterium GW2011_GWB1_45_5</name>
    <dbReference type="NCBI Taxonomy" id="1618581"/>
    <lineage>
        <taxon>Bacteria</taxon>
        <taxon>Candidatus Woeseibacteriota</taxon>
    </lineage>
</organism>
<proteinExistence type="predicted"/>
<protein>
    <submittedName>
        <fullName evidence="1">Uncharacterized protein</fullName>
    </submittedName>
</protein>
<evidence type="ECO:0000313" key="1">
    <source>
        <dbReference type="EMBL" id="KKU10048.1"/>
    </source>
</evidence>